<dbReference type="InterPro" id="IPR020449">
    <property type="entry name" value="Tscrpt_reg_AraC-type_HTH"/>
</dbReference>
<dbReference type="RefSeq" id="WP_124999836.1">
    <property type="nucleotide sequence ID" value="NZ_BHYK01000007.1"/>
</dbReference>
<dbReference type="AlphaFoldDB" id="A0A401UKE3"/>
<protein>
    <recommendedName>
        <fullName evidence="4">HTH araC/xylS-type domain-containing protein</fullName>
    </recommendedName>
</protein>
<dbReference type="EMBL" id="BHYK01000007">
    <property type="protein sequence ID" value="GCD09939.1"/>
    <property type="molecule type" value="Genomic_DNA"/>
</dbReference>
<dbReference type="OrthoDB" id="1934152at2"/>
<dbReference type="Proteomes" id="UP000287872">
    <property type="component" value="Unassembled WGS sequence"/>
</dbReference>
<dbReference type="SUPFAM" id="SSF46689">
    <property type="entry name" value="Homeodomain-like"/>
    <property type="match status" value="2"/>
</dbReference>
<keyword evidence="6" id="KW-1185">Reference proteome</keyword>
<dbReference type="PROSITE" id="PS01124">
    <property type="entry name" value="HTH_ARAC_FAMILY_2"/>
    <property type="match status" value="1"/>
</dbReference>
<dbReference type="SMART" id="SM00342">
    <property type="entry name" value="HTH_ARAC"/>
    <property type="match status" value="1"/>
</dbReference>
<name>A0A401UKE3_9CLOT</name>
<evidence type="ECO:0000313" key="6">
    <source>
        <dbReference type="Proteomes" id="UP000287872"/>
    </source>
</evidence>
<keyword evidence="2" id="KW-0238">DNA-binding</keyword>
<dbReference type="InterPro" id="IPR018062">
    <property type="entry name" value="HTH_AraC-typ_CS"/>
</dbReference>
<dbReference type="GO" id="GO:0003700">
    <property type="term" value="F:DNA-binding transcription factor activity"/>
    <property type="evidence" value="ECO:0007669"/>
    <property type="project" value="InterPro"/>
</dbReference>
<feature type="domain" description="HTH araC/xylS-type" evidence="4">
    <location>
        <begin position="113"/>
        <end position="211"/>
    </location>
</feature>
<comment type="caution">
    <text evidence="5">The sequence shown here is derived from an EMBL/GenBank/DDBJ whole genome shotgun (WGS) entry which is preliminary data.</text>
</comment>
<evidence type="ECO:0000313" key="5">
    <source>
        <dbReference type="EMBL" id="GCD09939.1"/>
    </source>
</evidence>
<gene>
    <name evidence="5" type="ORF">Ctaglu_15620</name>
</gene>
<dbReference type="InterPro" id="IPR009057">
    <property type="entry name" value="Homeodomain-like_sf"/>
</dbReference>
<dbReference type="InterPro" id="IPR018060">
    <property type="entry name" value="HTH_AraC"/>
</dbReference>
<accession>A0A401UKE3</accession>
<proteinExistence type="predicted"/>
<keyword evidence="1" id="KW-0805">Transcription regulation</keyword>
<dbReference type="PROSITE" id="PS00041">
    <property type="entry name" value="HTH_ARAC_FAMILY_1"/>
    <property type="match status" value="1"/>
</dbReference>
<reference evidence="5 6" key="1">
    <citation type="submission" date="2018-11" db="EMBL/GenBank/DDBJ databases">
        <title>Genome sequencing and assembly of Clostridium tagluense strain A121.</title>
        <authorList>
            <person name="Murakami T."/>
            <person name="Segawa T."/>
            <person name="Shcherbakova V.A."/>
            <person name="Mori H."/>
            <person name="Yoshimura Y."/>
        </authorList>
    </citation>
    <scope>NUCLEOTIDE SEQUENCE [LARGE SCALE GENOMIC DNA]</scope>
    <source>
        <strain evidence="5 6">A121</strain>
    </source>
</reference>
<evidence type="ECO:0000256" key="1">
    <source>
        <dbReference type="ARBA" id="ARBA00023015"/>
    </source>
</evidence>
<evidence type="ECO:0000256" key="2">
    <source>
        <dbReference type="ARBA" id="ARBA00023125"/>
    </source>
</evidence>
<dbReference type="Gene3D" id="1.10.10.60">
    <property type="entry name" value="Homeodomain-like"/>
    <property type="match status" value="2"/>
</dbReference>
<sequence length="213" mass="24589">MKNLLNHTELALNIRNDNLENANSLYIKKTNVLLSFSTNPNELKKLLYSMNIFIYTYFCINSSIPLEDLCSKNLKLIDNCHSKDDLITLGKEIIKSYMDVINNKSISENEIVKHALTYIHSNIEKKITLEKVAAHIHISSNYLCCLFKENTGFKFCEYINICRINTAKDFLDNSSNALDIISFKCGFNSQSHFSTTFKKYEGVSPNEYKKRTR</sequence>
<keyword evidence="3" id="KW-0804">Transcription</keyword>
<dbReference type="PANTHER" id="PTHR43280">
    <property type="entry name" value="ARAC-FAMILY TRANSCRIPTIONAL REGULATOR"/>
    <property type="match status" value="1"/>
</dbReference>
<dbReference type="PRINTS" id="PR00032">
    <property type="entry name" value="HTHARAC"/>
</dbReference>
<evidence type="ECO:0000259" key="4">
    <source>
        <dbReference type="PROSITE" id="PS01124"/>
    </source>
</evidence>
<dbReference type="GO" id="GO:0043565">
    <property type="term" value="F:sequence-specific DNA binding"/>
    <property type="evidence" value="ECO:0007669"/>
    <property type="project" value="InterPro"/>
</dbReference>
<dbReference type="PANTHER" id="PTHR43280:SF2">
    <property type="entry name" value="HTH-TYPE TRANSCRIPTIONAL REGULATOR EXSA"/>
    <property type="match status" value="1"/>
</dbReference>
<dbReference type="Pfam" id="PF12833">
    <property type="entry name" value="HTH_18"/>
    <property type="match status" value="1"/>
</dbReference>
<evidence type="ECO:0000256" key="3">
    <source>
        <dbReference type="ARBA" id="ARBA00023163"/>
    </source>
</evidence>
<organism evidence="5 6">
    <name type="scientific">Clostridium tagluense</name>
    <dbReference type="NCBI Taxonomy" id="360422"/>
    <lineage>
        <taxon>Bacteria</taxon>
        <taxon>Bacillati</taxon>
        <taxon>Bacillota</taxon>
        <taxon>Clostridia</taxon>
        <taxon>Eubacteriales</taxon>
        <taxon>Clostridiaceae</taxon>
        <taxon>Clostridium</taxon>
    </lineage>
</organism>